<keyword evidence="3" id="KW-1185">Reference proteome</keyword>
<evidence type="ECO:0000313" key="2">
    <source>
        <dbReference type="EMBL" id="MTE22613.1"/>
    </source>
</evidence>
<comment type="caution">
    <text evidence="2">The sequence shown here is derived from an EMBL/GenBank/DDBJ whole genome shotgun (WGS) entry which is preliminary data.</text>
</comment>
<dbReference type="AlphaFoldDB" id="A0A6G2BKM6"/>
<sequence>MQPTTQAAASPAAARREENRRRHLAARLAAQGQRGPRGVAAAWWDQARAVAAAQERAGRPEAWDDLARFLENYCQRYGQ</sequence>
<evidence type="ECO:0000313" key="3">
    <source>
        <dbReference type="Proteomes" id="UP000473014"/>
    </source>
</evidence>
<name>A0A6G2BKM6_9ACTN</name>
<feature type="region of interest" description="Disordered" evidence="1">
    <location>
        <begin position="1"/>
        <end position="21"/>
    </location>
</feature>
<reference evidence="2 3" key="1">
    <citation type="submission" date="2019-11" db="EMBL/GenBank/DDBJ databases">
        <authorList>
            <person name="Yuan L."/>
        </authorList>
    </citation>
    <scope>NUCLEOTIDE SEQUENCE [LARGE SCALE GENOMIC DNA]</scope>
    <source>
        <strain evidence="2 3">TRM43335</strain>
    </source>
</reference>
<dbReference type="RefSeq" id="WP_155074336.1">
    <property type="nucleotide sequence ID" value="NZ_WIXO01000003.1"/>
</dbReference>
<dbReference type="EMBL" id="WIXO01000003">
    <property type="protein sequence ID" value="MTE22613.1"/>
    <property type="molecule type" value="Genomic_DNA"/>
</dbReference>
<evidence type="ECO:0000256" key="1">
    <source>
        <dbReference type="SAM" id="MobiDB-lite"/>
    </source>
</evidence>
<organism evidence="2 3">
    <name type="scientific">Streptomyces taklimakanensis</name>
    <dbReference type="NCBI Taxonomy" id="2569853"/>
    <lineage>
        <taxon>Bacteria</taxon>
        <taxon>Bacillati</taxon>
        <taxon>Actinomycetota</taxon>
        <taxon>Actinomycetes</taxon>
        <taxon>Kitasatosporales</taxon>
        <taxon>Streptomycetaceae</taxon>
        <taxon>Streptomyces</taxon>
    </lineage>
</organism>
<proteinExistence type="predicted"/>
<dbReference type="Proteomes" id="UP000473014">
    <property type="component" value="Unassembled WGS sequence"/>
</dbReference>
<accession>A0A6G2BKM6</accession>
<gene>
    <name evidence="2" type="ORF">F0L17_26660</name>
</gene>
<protein>
    <submittedName>
        <fullName evidence="2">Uncharacterized protein</fullName>
    </submittedName>
</protein>